<evidence type="ECO:0000256" key="2">
    <source>
        <dbReference type="ARBA" id="ARBA00022747"/>
    </source>
</evidence>
<keyword evidence="3" id="KW-0238">DNA-binding</keyword>
<dbReference type="GO" id="GO:0009307">
    <property type="term" value="P:DNA restriction-modification system"/>
    <property type="evidence" value="ECO:0007669"/>
    <property type="project" value="UniProtKB-KW"/>
</dbReference>
<dbReference type="Gene3D" id="1.10.287.1120">
    <property type="entry name" value="Bipartite methylase S protein"/>
    <property type="match status" value="1"/>
</dbReference>
<evidence type="ECO:0000256" key="1">
    <source>
        <dbReference type="ARBA" id="ARBA00010923"/>
    </source>
</evidence>
<comment type="similarity">
    <text evidence="1">Belongs to the type-I restriction system S methylase family.</text>
</comment>
<dbReference type="PANTHER" id="PTHR30408:SF12">
    <property type="entry name" value="TYPE I RESTRICTION ENZYME MJAVIII SPECIFICITY SUBUNIT"/>
    <property type="match status" value="1"/>
</dbReference>
<proteinExistence type="inferred from homology"/>
<dbReference type="EMBL" id="CP022187">
    <property type="protein sequence ID" value="AWI76224.1"/>
    <property type="molecule type" value="Genomic_DNA"/>
</dbReference>
<dbReference type="AlphaFoldDB" id="A0A2U8GRT7"/>
<dbReference type="Gene3D" id="3.90.220.20">
    <property type="entry name" value="DNA methylase specificity domains"/>
    <property type="match status" value="2"/>
</dbReference>
<sequence length="429" mass="49021">MSSKTKTTAATEDARPALVPKLRFPEFFGTGSWEQKHIEDFFNVGSSKRVLQQDWIAQGIPFYRTRELVSLSKNEPFSSEIFISKPLFEEITQKYGAPREGDFLISGVGTLGISYLVKKGDEFYFKDGNVIWFSRKGGISSLFFKYCFESDVIQDQILKQASVSTVGTYTIQNAKITKFYCPPTEVEQQKIAECLSSVDELMAGQARKVGALKTHKKGLMQQLFPREGETQPRLRFPEFQNVGEWKRMALGQAAIFYNGRAYKQEELLESGKYPVLRVGNFFTSNAWYYSDLELDETKYCEKGDLLYAWSASFGPRIWRGEKSIYHYHIWKVIEQRGIDKQFLFITLENETENMKAKTTNGLGIMHITKGAIESWQSAFPTLVEQRKIADCLTSLDNTIAAEIEKLDTLKSYKEGLMQQLFPSPDAIQS</sequence>
<dbReference type="GO" id="GO:0003677">
    <property type="term" value="F:DNA binding"/>
    <property type="evidence" value="ECO:0007669"/>
    <property type="project" value="UniProtKB-KW"/>
</dbReference>
<gene>
    <name evidence="5" type="ORF">CEW83_14210</name>
</gene>
<dbReference type="InterPro" id="IPR044946">
    <property type="entry name" value="Restrct_endonuc_typeI_TRD_sf"/>
</dbReference>
<dbReference type="Pfam" id="PF01420">
    <property type="entry name" value="Methylase_S"/>
    <property type="match status" value="2"/>
</dbReference>
<keyword evidence="2" id="KW-0680">Restriction system</keyword>
<evidence type="ECO:0000313" key="5">
    <source>
        <dbReference type="EMBL" id="AWI76224.1"/>
    </source>
</evidence>
<evidence type="ECO:0000259" key="4">
    <source>
        <dbReference type="Pfam" id="PF01420"/>
    </source>
</evidence>
<accession>A0A2U8GRT7</accession>
<dbReference type="SUPFAM" id="SSF116734">
    <property type="entry name" value="DNA methylase specificity domain"/>
    <property type="match status" value="2"/>
</dbReference>
<feature type="domain" description="Type I restriction modification DNA specificity" evidence="4">
    <location>
        <begin position="33"/>
        <end position="202"/>
    </location>
</feature>
<evidence type="ECO:0000256" key="3">
    <source>
        <dbReference type="ARBA" id="ARBA00023125"/>
    </source>
</evidence>
<dbReference type="PANTHER" id="PTHR30408">
    <property type="entry name" value="TYPE-1 RESTRICTION ENZYME ECOKI SPECIFICITY PROTEIN"/>
    <property type="match status" value="1"/>
</dbReference>
<dbReference type="RefSeq" id="WP_108949926.1">
    <property type="nucleotide sequence ID" value="NZ_CP022187.1"/>
</dbReference>
<organism evidence="5 6">
    <name type="scientific">Parazoarcus communis</name>
    <dbReference type="NCBI Taxonomy" id="41977"/>
    <lineage>
        <taxon>Bacteria</taxon>
        <taxon>Pseudomonadati</taxon>
        <taxon>Pseudomonadota</taxon>
        <taxon>Betaproteobacteria</taxon>
        <taxon>Rhodocyclales</taxon>
        <taxon>Zoogloeaceae</taxon>
        <taxon>Parazoarcus</taxon>
    </lineage>
</organism>
<dbReference type="GO" id="GO:0004519">
    <property type="term" value="F:endonuclease activity"/>
    <property type="evidence" value="ECO:0007669"/>
    <property type="project" value="UniProtKB-KW"/>
</dbReference>
<keyword evidence="5" id="KW-0378">Hydrolase</keyword>
<protein>
    <submittedName>
        <fullName evidence="5">Type I restriction endonuclease subunit S</fullName>
    </submittedName>
</protein>
<keyword evidence="5" id="KW-0540">Nuclease</keyword>
<dbReference type="InterPro" id="IPR052021">
    <property type="entry name" value="Type-I_RS_S_subunit"/>
</dbReference>
<evidence type="ECO:0000313" key="6">
    <source>
        <dbReference type="Proteomes" id="UP000244930"/>
    </source>
</evidence>
<keyword evidence="5" id="KW-0255">Endonuclease</keyword>
<reference evidence="5 6" key="1">
    <citation type="submission" date="2017-06" db="EMBL/GenBank/DDBJ databases">
        <title>Azoarcus.</title>
        <authorList>
            <person name="Woo J.-H."/>
            <person name="Kim H.-S."/>
        </authorList>
    </citation>
    <scope>NUCLEOTIDE SEQUENCE [LARGE SCALE GENOMIC DNA]</scope>
    <source>
        <strain evidence="5 6">TSPY31</strain>
    </source>
</reference>
<dbReference type="Proteomes" id="UP000244930">
    <property type="component" value="Chromosome"/>
</dbReference>
<feature type="domain" description="Type I restriction modification DNA specificity" evidence="4">
    <location>
        <begin position="244"/>
        <end position="410"/>
    </location>
</feature>
<name>A0A2U8GRT7_9RHOO</name>
<keyword evidence="6" id="KW-1185">Reference proteome</keyword>
<dbReference type="InterPro" id="IPR000055">
    <property type="entry name" value="Restrct_endonuc_typeI_TRD"/>
</dbReference>
<dbReference type="REBASE" id="250925">
    <property type="entry name" value="S.AcoY31ORF14225P"/>
</dbReference>
<dbReference type="CDD" id="cd17254">
    <property type="entry name" value="RMtype1_S_FclI-TRD1-CR1_like"/>
    <property type="match status" value="1"/>
</dbReference>
<dbReference type="KEGG" id="acom:CEW83_14210"/>